<evidence type="ECO:0000313" key="2">
    <source>
        <dbReference type="EMBL" id="KAL2481056.1"/>
    </source>
</evidence>
<dbReference type="Proteomes" id="UP001604336">
    <property type="component" value="Unassembled WGS sequence"/>
</dbReference>
<evidence type="ECO:0000313" key="3">
    <source>
        <dbReference type="Proteomes" id="UP001604336"/>
    </source>
</evidence>
<name>A0ABD1QXX7_9LAMI</name>
<keyword evidence="3" id="KW-1185">Reference proteome</keyword>
<gene>
    <name evidence="2" type="ORF">Adt_34022</name>
</gene>
<protein>
    <submittedName>
        <fullName evidence="2">Uncharacterized protein</fullName>
    </submittedName>
</protein>
<feature type="compositionally biased region" description="Acidic residues" evidence="1">
    <location>
        <begin position="164"/>
        <end position="178"/>
    </location>
</feature>
<evidence type="ECO:0000256" key="1">
    <source>
        <dbReference type="SAM" id="MobiDB-lite"/>
    </source>
</evidence>
<reference evidence="3" key="1">
    <citation type="submission" date="2024-07" db="EMBL/GenBank/DDBJ databases">
        <title>Two chromosome-level genome assemblies of Korean endemic species Abeliophyllum distichum and Forsythia ovata (Oleaceae).</title>
        <authorList>
            <person name="Jang H."/>
        </authorList>
    </citation>
    <scope>NUCLEOTIDE SEQUENCE [LARGE SCALE GENOMIC DNA]</scope>
</reference>
<dbReference type="AlphaFoldDB" id="A0ABD1QXX7"/>
<organism evidence="2 3">
    <name type="scientific">Abeliophyllum distichum</name>
    <dbReference type="NCBI Taxonomy" id="126358"/>
    <lineage>
        <taxon>Eukaryota</taxon>
        <taxon>Viridiplantae</taxon>
        <taxon>Streptophyta</taxon>
        <taxon>Embryophyta</taxon>
        <taxon>Tracheophyta</taxon>
        <taxon>Spermatophyta</taxon>
        <taxon>Magnoliopsida</taxon>
        <taxon>eudicotyledons</taxon>
        <taxon>Gunneridae</taxon>
        <taxon>Pentapetalae</taxon>
        <taxon>asterids</taxon>
        <taxon>lamiids</taxon>
        <taxon>Lamiales</taxon>
        <taxon>Oleaceae</taxon>
        <taxon>Forsythieae</taxon>
        <taxon>Abeliophyllum</taxon>
    </lineage>
</organism>
<dbReference type="EMBL" id="JBFOLK010000010">
    <property type="protein sequence ID" value="KAL2481056.1"/>
    <property type="molecule type" value="Genomic_DNA"/>
</dbReference>
<accession>A0ABD1QXX7</accession>
<proteinExistence type="predicted"/>
<feature type="region of interest" description="Disordered" evidence="1">
    <location>
        <begin position="150"/>
        <end position="190"/>
    </location>
</feature>
<sequence length="228" mass="26242">MAPHLEGYNPVEACCRVTDKHSETLVRLSSNQLTLSYQVLHSIIAHIIVPRKGHLDEVNHFDFFLLDSFLVWRKVNFLFIMLNQMNTICRTHRVTALPYCVIFTKIFHHFEIFFHDEVVFNPKPTDTINIHTLKRIKIVKKDGQWVAKTKGFDAKSGPSTLPFEDGEEMDEGDNEEDAPPPSHPCDRPSSHIPSFSTSGFTFTKHHYNLLNGRIDYLTFTVEGLQSML</sequence>
<comment type="caution">
    <text evidence="2">The sequence shown here is derived from an EMBL/GenBank/DDBJ whole genome shotgun (WGS) entry which is preliminary data.</text>
</comment>